<feature type="region of interest" description="Disordered" evidence="1">
    <location>
        <begin position="118"/>
        <end position="146"/>
    </location>
</feature>
<proteinExistence type="predicted"/>
<feature type="compositionally biased region" description="Polar residues" evidence="1">
    <location>
        <begin position="121"/>
        <end position="132"/>
    </location>
</feature>
<feature type="signal peptide" evidence="2">
    <location>
        <begin position="1"/>
        <end position="20"/>
    </location>
</feature>
<protein>
    <submittedName>
        <fullName evidence="3">Uncharacterized protein</fullName>
    </submittedName>
</protein>
<feature type="chain" id="PRO_5043534622" evidence="2">
    <location>
        <begin position="21"/>
        <end position="525"/>
    </location>
</feature>
<feature type="compositionally biased region" description="Acidic residues" evidence="1">
    <location>
        <begin position="325"/>
        <end position="337"/>
    </location>
</feature>
<gene>
    <name evidence="3" type="ORF">CTOB1V02_LOCUS2291</name>
</gene>
<evidence type="ECO:0000256" key="1">
    <source>
        <dbReference type="SAM" id="MobiDB-lite"/>
    </source>
</evidence>
<reference evidence="3" key="1">
    <citation type="submission" date="2020-11" db="EMBL/GenBank/DDBJ databases">
        <authorList>
            <person name="Tran Van P."/>
        </authorList>
    </citation>
    <scope>NUCLEOTIDE SEQUENCE</scope>
</reference>
<name>A0A7R8ZHC8_9CRUS</name>
<keyword evidence="2" id="KW-0732">Signal</keyword>
<evidence type="ECO:0000256" key="2">
    <source>
        <dbReference type="SAM" id="SignalP"/>
    </source>
</evidence>
<evidence type="ECO:0000313" key="3">
    <source>
        <dbReference type="EMBL" id="CAD7224324.1"/>
    </source>
</evidence>
<organism evidence="3">
    <name type="scientific">Cyprideis torosa</name>
    <dbReference type="NCBI Taxonomy" id="163714"/>
    <lineage>
        <taxon>Eukaryota</taxon>
        <taxon>Metazoa</taxon>
        <taxon>Ecdysozoa</taxon>
        <taxon>Arthropoda</taxon>
        <taxon>Crustacea</taxon>
        <taxon>Oligostraca</taxon>
        <taxon>Ostracoda</taxon>
        <taxon>Podocopa</taxon>
        <taxon>Podocopida</taxon>
        <taxon>Cytherocopina</taxon>
        <taxon>Cytheroidea</taxon>
        <taxon>Cytherideidae</taxon>
        <taxon>Cyprideis</taxon>
    </lineage>
</organism>
<feature type="region of interest" description="Disordered" evidence="1">
    <location>
        <begin position="325"/>
        <end position="419"/>
    </location>
</feature>
<feature type="compositionally biased region" description="Basic and acidic residues" evidence="1">
    <location>
        <begin position="358"/>
        <end position="408"/>
    </location>
</feature>
<dbReference type="EMBL" id="OB660348">
    <property type="protein sequence ID" value="CAD7224324.1"/>
    <property type="molecule type" value="Genomic_DNA"/>
</dbReference>
<feature type="compositionally biased region" description="Polar residues" evidence="1">
    <location>
        <begin position="410"/>
        <end position="419"/>
    </location>
</feature>
<dbReference type="AlphaFoldDB" id="A0A7R8ZHC8"/>
<accession>A0A7R8ZHC8</accession>
<sequence>MVKLSTLSWPIALLVITVSGYPSRLSGLATPFSSSSIRIPTGYPIPLLTSSDWRKQHEFIRYLYDASQYLSAAAENNGYSSPYDIPRQGFNMDAIIGSIPWAYLHNLPSKIKEDIKKGGSKNVQIKQTGKTNQAEEDPSKKNTLQSKTQEILHYGTAKVTHAVKDPSLPVKISCKLSTKFTAAQKSQAVRIPFECESCVSITDVRELRISTRFVDEANPLSISVVLNGIEGKESSELRVPLSSKAAASPWKVKFVSDPSLPLMKDGDIRGRFHNEDLEKVVGGNSCNLALQATPIRTSLGHATEEFRLDIKASFSLKGFEIGEALDGEDETFLEESSESQSITEKEPMSESEDDEDSPKEIEFEAKESKSKEEEKKSSPSKPKDSKAKENDKKVSSSKTKDPKAKENNEDTSSPKENSIRLQLQTKNEGRTQWMQGCSQVVFDPRGKGGPLDPLPHESSYKDEVYKSGLQNFLDRVVFETVAVILVALGAISVVSQPICMYEVSMNSQWKDGGRGRLALDRLEKN</sequence>